<evidence type="ECO:0000256" key="1">
    <source>
        <dbReference type="SAM" id="SignalP"/>
    </source>
</evidence>
<accession>A0A812IF04</accession>
<evidence type="ECO:0000313" key="2">
    <source>
        <dbReference type="EMBL" id="CAE7030783.1"/>
    </source>
</evidence>
<proteinExistence type="predicted"/>
<dbReference type="EMBL" id="CAJNDS010000225">
    <property type="protein sequence ID" value="CAE7030783.1"/>
    <property type="molecule type" value="Genomic_DNA"/>
</dbReference>
<keyword evidence="1" id="KW-0732">Signal</keyword>
<reference evidence="2" key="1">
    <citation type="submission" date="2021-02" db="EMBL/GenBank/DDBJ databases">
        <authorList>
            <person name="Dougan E. K."/>
            <person name="Rhodes N."/>
            <person name="Thang M."/>
            <person name="Chan C."/>
        </authorList>
    </citation>
    <scope>NUCLEOTIDE SEQUENCE</scope>
</reference>
<name>A0A812IF04_9DINO</name>
<sequence length="333" mass="38891">MGRSLTCFLILAVVLLSCRLELQFAMPFHVRANAEKPFIEANCFPPLRHMSQVEGSGMEVPILFYPVSKCRSYNPKYMSSWCHSDCRSSHPWPDMNLSSDVCLDMWDRTDGPQKLIQELGQGGDCLLARACGNRRGNRLLKVAVRAHLTSLRIGHGAWWTTGARVRMRQINNPKDFCAGFPWLLAEVEDLRDTDNDQEFKEEELKLRKLIQKVIHLSATTKNPETQQCEMATSELDQPIDRSQLWRLARDWEHVLDLRRWNRIKWHRRKAYWGKDAGIYSTSERLPDFDHPDSMFWSQLFSSNSYLERLQLLQKSFWAELQFLETKATIQRLS</sequence>
<dbReference type="Proteomes" id="UP000604046">
    <property type="component" value="Unassembled WGS sequence"/>
</dbReference>
<dbReference type="PROSITE" id="PS51257">
    <property type="entry name" value="PROKAR_LIPOPROTEIN"/>
    <property type="match status" value="1"/>
</dbReference>
<feature type="signal peptide" evidence="1">
    <location>
        <begin position="1"/>
        <end position="25"/>
    </location>
</feature>
<evidence type="ECO:0000313" key="3">
    <source>
        <dbReference type="Proteomes" id="UP000604046"/>
    </source>
</evidence>
<feature type="chain" id="PRO_5032481592" evidence="1">
    <location>
        <begin position="26"/>
        <end position="333"/>
    </location>
</feature>
<comment type="caution">
    <text evidence="2">The sequence shown here is derived from an EMBL/GenBank/DDBJ whole genome shotgun (WGS) entry which is preliminary data.</text>
</comment>
<keyword evidence="3" id="KW-1185">Reference proteome</keyword>
<protein>
    <submittedName>
        <fullName evidence="2">Uncharacterized protein</fullName>
    </submittedName>
</protein>
<gene>
    <name evidence="2" type="ORF">SNAT2548_LOCUS3724</name>
</gene>
<organism evidence="2 3">
    <name type="scientific">Symbiodinium natans</name>
    <dbReference type="NCBI Taxonomy" id="878477"/>
    <lineage>
        <taxon>Eukaryota</taxon>
        <taxon>Sar</taxon>
        <taxon>Alveolata</taxon>
        <taxon>Dinophyceae</taxon>
        <taxon>Suessiales</taxon>
        <taxon>Symbiodiniaceae</taxon>
        <taxon>Symbiodinium</taxon>
    </lineage>
</organism>
<dbReference type="AlphaFoldDB" id="A0A812IF04"/>